<feature type="domain" description="TGS" evidence="4">
    <location>
        <begin position="388"/>
        <end position="449"/>
    </location>
</feature>
<dbReference type="PROSITE" id="PS51880">
    <property type="entry name" value="TGS"/>
    <property type="match status" value="1"/>
</dbReference>
<dbReference type="InterPro" id="IPR012676">
    <property type="entry name" value="TGS-like"/>
</dbReference>
<dbReference type="SUPFAM" id="SSF55021">
    <property type="entry name" value="ACT-like"/>
    <property type="match status" value="1"/>
</dbReference>
<dbReference type="SUPFAM" id="SSF81271">
    <property type="entry name" value="TGS-like"/>
    <property type="match status" value="1"/>
</dbReference>
<dbReference type="SMART" id="SM00471">
    <property type="entry name" value="HDc"/>
    <property type="match status" value="1"/>
</dbReference>
<dbReference type="CDD" id="cd00077">
    <property type="entry name" value="HDc"/>
    <property type="match status" value="1"/>
</dbReference>
<dbReference type="CDD" id="cd01668">
    <property type="entry name" value="TGS_RSH"/>
    <property type="match status" value="1"/>
</dbReference>
<feature type="domain" description="ACT" evidence="2">
    <location>
        <begin position="633"/>
        <end position="706"/>
    </location>
</feature>
<dbReference type="Pfam" id="PF13328">
    <property type="entry name" value="HD_4"/>
    <property type="match status" value="1"/>
</dbReference>
<protein>
    <submittedName>
        <fullName evidence="5">(P)ppGpp synthetase I, SpoT/RelA</fullName>
        <ecNumber evidence="5">2.7.6.5</ecNumber>
    </submittedName>
</protein>
<keyword evidence="5" id="KW-0808">Transferase</keyword>
<dbReference type="Pfam" id="PF04607">
    <property type="entry name" value="RelA_SpoT"/>
    <property type="match status" value="1"/>
</dbReference>
<dbReference type="SUPFAM" id="SSF109604">
    <property type="entry name" value="HD-domain/PDEase-like"/>
    <property type="match status" value="1"/>
</dbReference>
<evidence type="ECO:0000259" key="4">
    <source>
        <dbReference type="PROSITE" id="PS51880"/>
    </source>
</evidence>
<dbReference type="EC" id="2.7.6.5" evidence="5"/>
<dbReference type="GO" id="GO:0005886">
    <property type="term" value="C:plasma membrane"/>
    <property type="evidence" value="ECO:0007669"/>
    <property type="project" value="TreeGrafter"/>
</dbReference>
<gene>
    <name evidence="5" type="ordered locus">Slit_0398</name>
</gene>
<organism evidence="5 6">
    <name type="scientific">Sideroxydans lithotrophicus (strain ES-1)</name>
    <dbReference type="NCBI Taxonomy" id="580332"/>
    <lineage>
        <taxon>Bacteria</taxon>
        <taxon>Pseudomonadati</taxon>
        <taxon>Pseudomonadota</taxon>
        <taxon>Betaproteobacteria</taxon>
        <taxon>Nitrosomonadales</taxon>
        <taxon>Gallionellaceae</taxon>
        <taxon>Sideroxydans</taxon>
    </lineage>
</organism>
<comment type="similarity">
    <text evidence="1">Belongs to the relA/spoT family.</text>
</comment>
<dbReference type="HOGENOM" id="CLU_012300_3_0_4"/>
<dbReference type="Gene3D" id="3.30.70.260">
    <property type="match status" value="1"/>
</dbReference>
<dbReference type="Pfam" id="PF02824">
    <property type="entry name" value="TGS"/>
    <property type="match status" value="1"/>
</dbReference>
<dbReference type="Pfam" id="PF13291">
    <property type="entry name" value="ACT_4"/>
    <property type="match status" value="1"/>
</dbReference>
<dbReference type="Proteomes" id="UP000001625">
    <property type="component" value="Chromosome"/>
</dbReference>
<proteinExistence type="inferred from homology"/>
<dbReference type="Gene3D" id="3.10.20.30">
    <property type="match status" value="1"/>
</dbReference>
<dbReference type="GO" id="GO:0008893">
    <property type="term" value="F:guanosine-3',5'-bis(diphosphate) 3'-diphosphatase activity"/>
    <property type="evidence" value="ECO:0007669"/>
    <property type="project" value="TreeGrafter"/>
</dbReference>
<keyword evidence="6" id="KW-1185">Reference proteome</keyword>
<dbReference type="InterPro" id="IPR045865">
    <property type="entry name" value="ACT-like_dom_sf"/>
</dbReference>
<dbReference type="Gene3D" id="3.30.460.10">
    <property type="entry name" value="Beta Polymerase, domain 2"/>
    <property type="match status" value="1"/>
</dbReference>
<evidence type="ECO:0000256" key="1">
    <source>
        <dbReference type="RuleBase" id="RU003847"/>
    </source>
</evidence>
<dbReference type="AlphaFoldDB" id="D5CM25"/>
<dbReference type="eggNOG" id="COG0317">
    <property type="taxonomic scope" value="Bacteria"/>
</dbReference>
<feature type="domain" description="HD" evidence="3">
    <location>
        <begin position="47"/>
        <end position="146"/>
    </location>
</feature>
<dbReference type="InterPro" id="IPR045600">
    <property type="entry name" value="RelA/SpoT_AH_RIS"/>
</dbReference>
<dbReference type="InterPro" id="IPR007685">
    <property type="entry name" value="RelA_SpoT"/>
</dbReference>
<comment type="function">
    <text evidence="1">In eubacteria ppGpp (guanosine 3'-diphosphate 5'-diphosphate) is a mediator of the stringent response that coordinates a variety of cellular activities in response to changes in nutritional abundance.</text>
</comment>
<dbReference type="FunFam" id="3.30.460.10:FF:000001">
    <property type="entry name" value="GTP pyrophosphokinase RelA"/>
    <property type="match status" value="1"/>
</dbReference>
<dbReference type="Pfam" id="PF19296">
    <property type="entry name" value="RelA_AH_RIS"/>
    <property type="match status" value="1"/>
</dbReference>
<dbReference type="InterPro" id="IPR004811">
    <property type="entry name" value="RelA/Spo_fam"/>
</dbReference>
<dbReference type="SUPFAM" id="SSF81301">
    <property type="entry name" value="Nucleotidyltransferase"/>
    <property type="match status" value="1"/>
</dbReference>
<evidence type="ECO:0000313" key="5">
    <source>
        <dbReference type="EMBL" id="ADE10639.1"/>
    </source>
</evidence>
<dbReference type="FunFam" id="3.10.20.30:FF:000002">
    <property type="entry name" value="GTP pyrophosphokinase (RelA/SpoT)"/>
    <property type="match status" value="1"/>
</dbReference>
<dbReference type="STRING" id="580332.Slit_0398"/>
<dbReference type="RefSeq" id="WP_013028538.1">
    <property type="nucleotide sequence ID" value="NC_013959.1"/>
</dbReference>
<dbReference type="InterPro" id="IPR002912">
    <property type="entry name" value="ACT_dom"/>
</dbReference>
<accession>D5CM25</accession>
<sequence length="709" mass="79393">MPLTDAEILLQEVSAYLKPKDVAQIESALDFSRTAHQGQLRQSGAPYITHPIAVARILTPLHLDAQAITAALLHDVAEDTSISIEQIGEQFGKPVAELVDGLSKLDKLKFETKEDAQAENFRKMLMAMARDVRVILIKLADRLHNMRTLDSVSKEKSERIARETMDIYAPIANRLGLNTLYQELEDLSFKYLYPNRYAVLSKALKVARGNRREVVSKILEAIRQRLDENHIKAEIRGREKHLYGIYQKMQSKSLAFAQVLDIYGFRVLVDDVPSCYVALGVLHALYKPFPGKFKDYIAIPKANGYQSLHSTLFGPFGTPIEVQIRTHEMNKLAESGVASHWLYKTSEVQINDLHQKTHQWLQSLLESLAQSGDSVEFLEHLKVDLFPDEVYVFSPKGKIYALPRGATTVDFAYSVHTDIGNRCVAAKVNGELVPLRTELHNGDRVEIVTATLAHPNPAWLSYVVTSKARGEIRHSLKTMHLEESAKLGERLLSQALSTLGIRLQDIPDACWERVLNETSAKSQQEIFADIGLGRRLNMVIARQLAKLNESESTRTDTNYSGIITLLGNEGMAVQYAKCCRPIPGDPIIGVIKSGLGLVVHTHDCPSLRKGRGSSEEWMDVVWDKNINKLFDVSIKLIVANQRGVLAKVAAAIANADSNIENVHFTSEGEYTALYFTLQVNNRQHLASVMRGLRRIQEVIRITRVKSIPA</sequence>
<dbReference type="FunFam" id="1.10.3210.10:FF:000001">
    <property type="entry name" value="GTP pyrophosphokinase RelA"/>
    <property type="match status" value="1"/>
</dbReference>
<dbReference type="KEGG" id="slt:Slit_0398"/>
<dbReference type="PROSITE" id="PS51831">
    <property type="entry name" value="HD"/>
    <property type="match status" value="1"/>
</dbReference>
<dbReference type="GO" id="GO:0015969">
    <property type="term" value="P:guanosine tetraphosphate metabolic process"/>
    <property type="evidence" value="ECO:0007669"/>
    <property type="project" value="InterPro"/>
</dbReference>
<dbReference type="PANTHER" id="PTHR21262:SF36">
    <property type="entry name" value="BIFUNCTIONAL (P)PPGPP SYNTHASE_HYDROLASE SPOT"/>
    <property type="match status" value="1"/>
</dbReference>
<dbReference type="GO" id="GO:0008728">
    <property type="term" value="F:GTP diphosphokinase activity"/>
    <property type="evidence" value="ECO:0007669"/>
    <property type="project" value="UniProtKB-EC"/>
</dbReference>
<dbReference type="InterPro" id="IPR004095">
    <property type="entry name" value="TGS"/>
</dbReference>
<dbReference type="InterPro" id="IPR006674">
    <property type="entry name" value="HD_domain"/>
</dbReference>
<dbReference type="PROSITE" id="PS51671">
    <property type="entry name" value="ACT"/>
    <property type="match status" value="1"/>
</dbReference>
<dbReference type="Gene3D" id="1.10.3210.10">
    <property type="entry name" value="Hypothetical protein af1432"/>
    <property type="match status" value="1"/>
</dbReference>
<evidence type="ECO:0000259" key="2">
    <source>
        <dbReference type="PROSITE" id="PS51671"/>
    </source>
</evidence>
<dbReference type="CDD" id="cd05399">
    <property type="entry name" value="NT_Rel-Spo_like"/>
    <property type="match status" value="1"/>
</dbReference>
<reference evidence="5 6" key="1">
    <citation type="submission" date="2010-03" db="EMBL/GenBank/DDBJ databases">
        <title>Complete sequence of Sideroxydans lithotrophicus ES-1.</title>
        <authorList>
            <consortium name="US DOE Joint Genome Institute"/>
            <person name="Lucas S."/>
            <person name="Copeland A."/>
            <person name="Lapidus A."/>
            <person name="Cheng J.-F."/>
            <person name="Bruce D."/>
            <person name="Goodwin L."/>
            <person name="Pitluck S."/>
            <person name="Munk A.C."/>
            <person name="Detter J.C."/>
            <person name="Han C."/>
            <person name="Tapia R."/>
            <person name="Larimer F."/>
            <person name="Land M."/>
            <person name="Hauser L."/>
            <person name="Kyrpides N."/>
            <person name="Ivanova N."/>
            <person name="Emerson D."/>
            <person name="Woyke T."/>
        </authorList>
    </citation>
    <scope>NUCLEOTIDE SEQUENCE [LARGE SCALE GENOMIC DNA]</scope>
    <source>
        <strain evidence="5 6">ES-1</strain>
    </source>
</reference>
<dbReference type="SMART" id="SM00954">
    <property type="entry name" value="RelA_SpoT"/>
    <property type="match status" value="1"/>
</dbReference>
<dbReference type="NCBIfam" id="TIGR00691">
    <property type="entry name" value="spoT_relA"/>
    <property type="match status" value="1"/>
</dbReference>
<evidence type="ECO:0000259" key="3">
    <source>
        <dbReference type="PROSITE" id="PS51831"/>
    </source>
</evidence>
<dbReference type="OrthoDB" id="9805041at2"/>
<dbReference type="GO" id="GO:0042594">
    <property type="term" value="P:response to starvation"/>
    <property type="evidence" value="ECO:0007669"/>
    <property type="project" value="TreeGrafter"/>
</dbReference>
<evidence type="ECO:0000313" key="6">
    <source>
        <dbReference type="Proteomes" id="UP000001625"/>
    </source>
</evidence>
<dbReference type="InterPro" id="IPR003607">
    <property type="entry name" value="HD/PDEase_dom"/>
</dbReference>
<name>D5CM25_SIDLE</name>
<dbReference type="GO" id="GO:0015949">
    <property type="term" value="P:nucleobase-containing small molecule interconversion"/>
    <property type="evidence" value="ECO:0007669"/>
    <property type="project" value="UniProtKB-ARBA"/>
</dbReference>
<dbReference type="PANTHER" id="PTHR21262">
    <property type="entry name" value="GUANOSINE-3',5'-BIS DIPHOSPHATE 3'-PYROPHOSPHOHYDROLASE"/>
    <property type="match status" value="1"/>
</dbReference>
<dbReference type="InterPro" id="IPR012675">
    <property type="entry name" value="Beta-grasp_dom_sf"/>
</dbReference>
<dbReference type="InterPro" id="IPR033655">
    <property type="entry name" value="TGS_RelA/SpoT"/>
</dbReference>
<dbReference type="InterPro" id="IPR043519">
    <property type="entry name" value="NT_sf"/>
</dbReference>
<dbReference type="EMBL" id="CP001965">
    <property type="protein sequence ID" value="ADE10639.1"/>
    <property type="molecule type" value="Genomic_DNA"/>
</dbReference>